<evidence type="ECO:0000313" key="1">
    <source>
        <dbReference type="EMBL" id="MCW3797935.1"/>
    </source>
</evidence>
<organism evidence="1 2">
    <name type="scientific">Sphingomonas arvum</name>
    <dbReference type="NCBI Taxonomy" id="2992113"/>
    <lineage>
        <taxon>Bacteria</taxon>
        <taxon>Pseudomonadati</taxon>
        <taxon>Pseudomonadota</taxon>
        <taxon>Alphaproteobacteria</taxon>
        <taxon>Sphingomonadales</taxon>
        <taxon>Sphingomonadaceae</taxon>
        <taxon>Sphingomonas</taxon>
    </lineage>
</organism>
<sequence>MDAREAYETILSALHADPRKRIVSSLFEEANFGYFLIGFEDEGRAKSILHDRGELVLCGDLHGSQDCTTALASLATADQPTAIRALNF</sequence>
<dbReference type="EMBL" id="JAPDOB010000002">
    <property type="protein sequence ID" value="MCW3797935.1"/>
    <property type="molecule type" value="Genomic_DNA"/>
</dbReference>
<comment type="caution">
    <text evidence="1">The sequence shown here is derived from an EMBL/GenBank/DDBJ whole genome shotgun (WGS) entry which is preliminary data.</text>
</comment>
<evidence type="ECO:0000313" key="2">
    <source>
        <dbReference type="Proteomes" id="UP001526246"/>
    </source>
</evidence>
<gene>
    <name evidence="1" type="ORF">OMW55_08980</name>
</gene>
<reference evidence="1 2" key="1">
    <citation type="submission" date="2022-10" db="EMBL/GenBank/DDBJ databases">
        <title>Sphingomonas sp.</title>
        <authorList>
            <person name="Jin C."/>
        </authorList>
    </citation>
    <scope>NUCLEOTIDE SEQUENCE [LARGE SCALE GENOMIC DNA]</scope>
    <source>
        <strain evidence="1 2">BN140010</strain>
    </source>
</reference>
<proteinExistence type="predicted"/>
<accession>A0ABT3JGR7</accession>
<name>A0ABT3JGR7_9SPHN</name>
<dbReference type="Proteomes" id="UP001526246">
    <property type="component" value="Unassembled WGS sequence"/>
</dbReference>
<protein>
    <submittedName>
        <fullName evidence="1">Uncharacterized protein</fullName>
    </submittedName>
</protein>
<dbReference type="RefSeq" id="WP_264882521.1">
    <property type="nucleotide sequence ID" value="NZ_JAPDOB010000002.1"/>
</dbReference>
<keyword evidence="2" id="KW-1185">Reference proteome</keyword>